<proteinExistence type="predicted"/>
<reference evidence="1" key="1">
    <citation type="submission" date="2013-04" db="EMBL/GenBank/DDBJ databases">
        <authorList>
            <person name="Qu J."/>
            <person name="Murali S.C."/>
            <person name="Bandaranaike D."/>
            <person name="Bellair M."/>
            <person name="Blankenburg K."/>
            <person name="Chao H."/>
            <person name="Dinh H."/>
            <person name="Doddapaneni H."/>
            <person name="Downs B."/>
            <person name="Dugan-Rocha S."/>
            <person name="Elkadiri S."/>
            <person name="Gnanaolivu R.D."/>
            <person name="Hernandez B."/>
            <person name="Javaid M."/>
            <person name="Jayaseelan J.C."/>
            <person name="Lee S."/>
            <person name="Li M."/>
            <person name="Ming W."/>
            <person name="Munidasa M."/>
            <person name="Muniz J."/>
            <person name="Nguyen L."/>
            <person name="Ongeri F."/>
            <person name="Osuji N."/>
            <person name="Pu L.-L."/>
            <person name="Puazo M."/>
            <person name="Qu C."/>
            <person name="Quiroz J."/>
            <person name="Raj R."/>
            <person name="Weissenberger G."/>
            <person name="Xin Y."/>
            <person name="Zou X."/>
            <person name="Han Y."/>
            <person name="Richards S."/>
            <person name="Worley K."/>
            <person name="Muzny D."/>
            <person name="Gibbs R."/>
        </authorList>
    </citation>
    <scope>NUCLEOTIDE SEQUENCE</scope>
    <source>
        <strain evidence="1">Sampled in the wild</strain>
    </source>
</reference>
<evidence type="ECO:0000313" key="2">
    <source>
        <dbReference type="Proteomes" id="UP000792457"/>
    </source>
</evidence>
<gene>
    <name evidence="1" type="ORF">J437_LFUL012673</name>
</gene>
<name>A0A8K0KCM0_LADFU</name>
<organism evidence="1 2">
    <name type="scientific">Ladona fulva</name>
    <name type="common">Scarce chaser dragonfly</name>
    <name type="synonym">Libellula fulva</name>
    <dbReference type="NCBI Taxonomy" id="123851"/>
    <lineage>
        <taxon>Eukaryota</taxon>
        <taxon>Metazoa</taxon>
        <taxon>Ecdysozoa</taxon>
        <taxon>Arthropoda</taxon>
        <taxon>Hexapoda</taxon>
        <taxon>Insecta</taxon>
        <taxon>Pterygota</taxon>
        <taxon>Palaeoptera</taxon>
        <taxon>Odonata</taxon>
        <taxon>Epiprocta</taxon>
        <taxon>Anisoptera</taxon>
        <taxon>Libelluloidea</taxon>
        <taxon>Libellulidae</taxon>
        <taxon>Ladona</taxon>
    </lineage>
</organism>
<keyword evidence="2" id="KW-1185">Reference proteome</keyword>
<accession>A0A8K0KCM0</accession>
<comment type="caution">
    <text evidence="1">The sequence shown here is derived from an EMBL/GenBank/DDBJ whole genome shotgun (WGS) entry which is preliminary data.</text>
</comment>
<protein>
    <submittedName>
        <fullName evidence="1">Uncharacterized protein</fullName>
    </submittedName>
</protein>
<reference evidence="1" key="2">
    <citation type="submission" date="2017-10" db="EMBL/GenBank/DDBJ databases">
        <title>Ladona fulva Genome sequencing and assembly.</title>
        <authorList>
            <person name="Murali S."/>
            <person name="Richards S."/>
            <person name="Bandaranaike D."/>
            <person name="Bellair M."/>
            <person name="Blankenburg K."/>
            <person name="Chao H."/>
            <person name="Dinh H."/>
            <person name="Doddapaneni H."/>
            <person name="Dugan-Rocha S."/>
            <person name="Elkadiri S."/>
            <person name="Gnanaolivu R."/>
            <person name="Hernandez B."/>
            <person name="Skinner E."/>
            <person name="Javaid M."/>
            <person name="Lee S."/>
            <person name="Li M."/>
            <person name="Ming W."/>
            <person name="Munidasa M."/>
            <person name="Muniz J."/>
            <person name="Nguyen L."/>
            <person name="Hughes D."/>
            <person name="Osuji N."/>
            <person name="Pu L.-L."/>
            <person name="Puazo M."/>
            <person name="Qu C."/>
            <person name="Quiroz J."/>
            <person name="Raj R."/>
            <person name="Weissenberger G."/>
            <person name="Xin Y."/>
            <person name="Zou X."/>
            <person name="Han Y."/>
            <person name="Worley K."/>
            <person name="Muzny D."/>
            <person name="Gibbs R."/>
        </authorList>
    </citation>
    <scope>NUCLEOTIDE SEQUENCE</scope>
    <source>
        <strain evidence="1">Sampled in the wild</strain>
    </source>
</reference>
<sequence>MGSHPIGNLVKFGEKRRKSIYYYEVCQEQVLPILSRRTLISASSVVNKLGARECALKDGTPAEEAADILDLVHIVLAGMLHAALDNPEEDVDWLPLGGTEPAQGDTAVLHGKEEDDTLAFLNLPSQNNEGFCGPHETQYHFAHAPHLWLPFPHAFQFFVALPHYAVEGPSVEAFQVPASLVHPVSFLHDD</sequence>
<dbReference type="Proteomes" id="UP000792457">
    <property type="component" value="Unassembled WGS sequence"/>
</dbReference>
<evidence type="ECO:0000313" key="1">
    <source>
        <dbReference type="EMBL" id="KAG8232517.1"/>
    </source>
</evidence>
<dbReference type="EMBL" id="KZ308626">
    <property type="protein sequence ID" value="KAG8232517.1"/>
    <property type="molecule type" value="Genomic_DNA"/>
</dbReference>
<dbReference type="AlphaFoldDB" id="A0A8K0KCM0"/>